<evidence type="ECO:0000313" key="2">
    <source>
        <dbReference type="EMBL" id="SFC95817.1"/>
    </source>
</evidence>
<gene>
    <name evidence="2" type="ORF">SAMN05660831_00235</name>
</gene>
<dbReference type="Pfam" id="PF01381">
    <property type="entry name" value="HTH_3"/>
    <property type="match status" value="1"/>
</dbReference>
<sequence>MSDFKALFQESRSGDEHWMARATQEFTEDLHRLMQRRAISKAELARRLGSSPAYITKVLRGDANFTVRSMVRLARALDGRLVLHLEAEEDTV</sequence>
<dbReference type="PROSITE" id="PS50943">
    <property type="entry name" value="HTH_CROC1"/>
    <property type="match status" value="1"/>
</dbReference>
<proteinExistence type="predicted"/>
<evidence type="ECO:0000313" key="3">
    <source>
        <dbReference type="Proteomes" id="UP000198611"/>
    </source>
</evidence>
<dbReference type="Proteomes" id="UP000198611">
    <property type="component" value="Unassembled WGS sequence"/>
</dbReference>
<protein>
    <submittedName>
        <fullName evidence="2">Helix-turn-helix</fullName>
    </submittedName>
</protein>
<reference evidence="2 3" key="1">
    <citation type="submission" date="2016-10" db="EMBL/GenBank/DDBJ databases">
        <authorList>
            <person name="de Groot N.N."/>
        </authorList>
    </citation>
    <scope>NUCLEOTIDE SEQUENCE [LARGE SCALE GENOMIC DNA]</scope>
    <source>
        <strain evidence="2 3">HL3</strain>
    </source>
</reference>
<dbReference type="InterPro" id="IPR010982">
    <property type="entry name" value="Lambda_DNA-bd_dom_sf"/>
</dbReference>
<dbReference type="RefSeq" id="WP_093426922.1">
    <property type="nucleotide sequence ID" value="NZ_FOMJ01000001.1"/>
</dbReference>
<dbReference type="InterPro" id="IPR001387">
    <property type="entry name" value="Cro/C1-type_HTH"/>
</dbReference>
<organism evidence="2 3">
    <name type="scientific">Thiohalospira halophila DSM 15071</name>
    <dbReference type="NCBI Taxonomy" id="1123397"/>
    <lineage>
        <taxon>Bacteria</taxon>
        <taxon>Pseudomonadati</taxon>
        <taxon>Pseudomonadota</taxon>
        <taxon>Gammaproteobacteria</taxon>
        <taxon>Thiohalospirales</taxon>
        <taxon>Thiohalospiraceae</taxon>
        <taxon>Thiohalospira</taxon>
    </lineage>
</organism>
<dbReference type="EMBL" id="FOMJ01000001">
    <property type="protein sequence ID" value="SFC95817.1"/>
    <property type="molecule type" value="Genomic_DNA"/>
</dbReference>
<dbReference type="OrthoDB" id="6402441at2"/>
<dbReference type="STRING" id="1123397.SAMN05660831_00235"/>
<dbReference type="SUPFAM" id="SSF47413">
    <property type="entry name" value="lambda repressor-like DNA-binding domains"/>
    <property type="match status" value="1"/>
</dbReference>
<dbReference type="AlphaFoldDB" id="A0A1I1NE49"/>
<name>A0A1I1NE49_9GAMM</name>
<dbReference type="GO" id="GO:0003677">
    <property type="term" value="F:DNA binding"/>
    <property type="evidence" value="ECO:0007669"/>
    <property type="project" value="InterPro"/>
</dbReference>
<evidence type="ECO:0000259" key="1">
    <source>
        <dbReference type="PROSITE" id="PS50943"/>
    </source>
</evidence>
<keyword evidence="3" id="KW-1185">Reference proteome</keyword>
<dbReference type="SMART" id="SM00530">
    <property type="entry name" value="HTH_XRE"/>
    <property type="match status" value="1"/>
</dbReference>
<dbReference type="Gene3D" id="1.10.260.40">
    <property type="entry name" value="lambda repressor-like DNA-binding domains"/>
    <property type="match status" value="1"/>
</dbReference>
<feature type="domain" description="HTH cro/C1-type" evidence="1">
    <location>
        <begin position="30"/>
        <end position="84"/>
    </location>
</feature>
<accession>A0A1I1NE49</accession>
<dbReference type="CDD" id="cd00093">
    <property type="entry name" value="HTH_XRE"/>
    <property type="match status" value="1"/>
</dbReference>